<keyword evidence="2 8" id="KW-0808">Transferase</keyword>
<name>A0A9D1MH62_9FIRM</name>
<keyword evidence="4" id="KW-0235">DNA replication</keyword>
<dbReference type="Gene3D" id="3.20.20.140">
    <property type="entry name" value="Metal-dependent hydrolases"/>
    <property type="match status" value="1"/>
</dbReference>
<accession>A0A9D1MH62</accession>
<dbReference type="InterPro" id="IPR003141">
    <property type="entry name" value="Pol/His_phosphatase_N"/>
</dbReference>
<proteinExistence type="predicted"/>
<dbReference type="Proteomes" id="UP000824094">
    <property type="component" value="Unassembled WGS sequence"/>
</dbReference>
<dbReference type="SMART" id="SM00481">
    <property type="entry name" value="POLIIIAc"/>
    <property type="match status" value="1"/>
</dbReference>
<dbReference type="EC" id="2.7.7.7" evidence="1"/>
<dbReference type="InterPro" id="IPR004013">
    <property type="entry name" value="PHP_dom"/>
</dbReference>
<dbReference type="SUPFAM" id="SSF89550">
    <property type="entry name" value="PHP domain-like"/>
    <property type="match status" value="1"/>
</dbReference>
<dbReference type="InterPro" id="IPR016195">
    <property type="entry name" value="Pol/histidinol_Pase-like"/>
</dbReference>
<comment type="catalytic activity">
    <reaction evidence="6">
        <text>DNA(n) + a 2'-deoxyribonucleoside 5'-triphosphate = DNA(n+1) + diphosphate</text>
        <dbReference type="Rhea" id="RHEA:22508"/>
        <dbReference type="Rhea" id="RHEA-COMP:17339"/>
        <dbReference type="Rhea" id="RHEA-COMP:17340"/>
        <dbReference type="ChEBI" id="CHEBI:33019"/>
        <dbReference type="ChEBI" id="CHEBI:61560"/>
        <dbReference type="ChEBI" id="CHEBI:173112"/>
        <dbReference type="EC" id="2.7.7.7"/>
    </reaction>
</comment>
<dbReference type="Pfam" id="PF14579">
    <property type="entry name" value="HHH_6"/>
    <property type="match status" value="1"/>
</dbReference>
<dbReference type="InterPro" id="IPR041931">
    <property type="entry name" value="DNA_pol3_alpha_thumb_dom"/>
</dbReference>
<protein>
    <recommendedName>
        <fullName evidence="1">DNA-directed DNA polymerase</fullName>
        <ecNumber evidence="1">2.7.7.7</ecNumber>
    </recommendedName>
</protein>
<dbReference type="Gene3D" id="1.10.150.870">
    <property type="match status" value="1"/>
</dbReference>
<dbReference type="GO" id="GO:0008408">
    <property type="term" value="F:3'-5' exonuclease activity"/>
    <property type="evidence" value="ECO:0007669"/>
    <property type="project" value="InterPro"/>
</dbReference>
<dbReference type="Pfam" id="PF02811">
    <property type="entry name" value="PHP"/>
    <property type="match status" value="1"/>
</dbReference>
<dbReference type="CDD" id="cd12113">
    <property type="entry name" value="PHP_PolIIIA_DnaE3"/>
    <property type="match status" value="1"/>
</dbReference>
<dbReference type="NCBIfam" id="NF004226">
    <property type="entry name" value="PRK05673.1"/>
    <property type="match status" value="1"/>
</dbReference>
<keyword evidence="3 8" id="KW-0548">Nucleotidyltransferase</keyword>
<dbReference type="Pfam" id="PF17657">
    <property type="entry name" value="DNA_pol3_finger"/>
    <property type="match status" value="1"/>
</dbReference>
<dbReference type="PANTHER" id="PTHR32294:SF0">
    <property type="entry name" value="DNA POLYMERASE III SUBUNIT ALPHA"/>
    <property type="match status" value="1"/>
</dbReference>
<evidence type="ECO:0000256" key="3">
    <source>
        <dbReference type="ARBA" id="ARBA00022695"/>
    </source>
</evidence>
<comment type="caution">
    <text evidence="8">The sequence shown here is derived from an EMBL/GenBank/DDBJ whole genome shotgun (WGS) entry which is preliminary data.</text>
</comment>
<evidence type="ECO:0000256" key="1">
    <source>
        <dbReference type="ARBA" id="ARBA00012417"/>
    </source>
</evidence>
<dbReference type="AlphaFoldDB" id="A0A9D1MH62"/>
<keyword evidence="5" id="KW-0239">DNA-directed DNA polymerase</keyword>
<evidence type="ECO:0000259" key="7">
    <source>
        <dbReference type="SMART" id="SM00481"/>
    </source>
</evidence>
<evidence type="ECO:0000256" key="2">
    <source>
        <dbReference type="ARBA" id="ARBA00022679"/>
    </source>
</evidence>
<dbReference type="EMBL" id="DVNF01000089">
    <property type="protein sequence ID" value="HIU60370.1"/>
    <property type="molecule type" value="Genomic_DNA"/>
</dbReference>
<gene>
    <name evidence="8" type="ORF">IAB05_03140</name>
</gene>
<feature type="domain" description="Polymerase/histidinol phosphatase N-terminal" evidence="7">
    <location>
        <begin position="18"/>
        <end position="85"/>
    </location>
</feature>
<dbReference type="InterPro" id="IPR004805">
    <property type="entry name" value="DnaE2/DnaE/PolC"/>
</dbReference>
<dbReference type="Gene3D" id="1.10.10.1600">
    <property type="entry name" value="Bacterial DNA polymerase III alpha subunit, thumb domain"/>
    <property type="match status" value="1"/>
</dbReference>
<evidence type="ECO:0000256" key="6">
    <source>
        <dbReference type="ARBA" id="ARBA00049244"/>
    </source>
</evidence>
<evidence type="ECO:0000313" key="8">
    <source>
        <dbReference type="EMBL" id="HIU60370.1"/>
    </source>
</evidence>
<dbReference type="InterPro" id="IPR029460">
    <property type="entry name" value="DNAPol_HHH"/>
</dbReference>
<dbReference type="InterPro" id="IPR011708">
    <property type="entry name" value="DNA_pol3_alpha_NTPase_dom"/>
</dbReference>
<dbReference type="Pfam" id="PF07733">
    <property type="entry name" value="DNA_pol3_alpha"/>
    <property type="match status" value="1"/>
</dbReference>
<evidence type="ECO:0000256" key="5">
    <source>
        <dbReference type="ARBA" id="ARBA00022932"/>
    </source>
</evidence>
<dbReference type="PANTHER" id="PTHR32294">
    <property type="entry name" value="DNA POLYMERASE III SUBUNIT ALPHA"/>
    <property type="match status" value="1"/>
</dbReference>
<reference evidence="8" key="2">
    <citation type="journal article" date="2021" name="PeerJ">
        <title>Extensive microbial diversity within the chicken gut microbiome revealed by metagenomics and culture.</title>
        <authorList>
            <person name="Gilroy R."/>
            <person name="Ravi A."/>
            <person name="Getino M."/>
            <person name="Pursley I."/>
            <person name="Horton D.L."/>
            <person name="Alikhan N.F."/>
            <person name="Baker D."/>
            <person name="Gharbi K."/>
            <person name="Hall N."/>
            <person name="Watson M."/>
            <person name="Adriaenssens E.M."/>
            <person name="Foster-Nyarko E."/>
            <person name="Jarju S."/>
            <person name="Secka A."/>
            <person name="Antonio M."/>
            <person name="Oren A."/>
            <person name="Chaudhuri R.R."/>
            <person name="La Ragione R."/>
            <person name="Hildebrand F."/>
            <person name="Pallen M.J."/>
        </authorList>
    </citation>
    <scope>NUCLEOTIDE SEQUENCE</scope>
    <source>
        <strain evidence="8">18911</strain>
    </source>
</reference>
<evidence type="ECO:0000313" key="9">
    <source>
        <dbReference type="Proteomes" id="UP000824094"/>
    </source>
</evidence>
<dbReference type="InterPro" id="IPR040982">
    <property type="entry name" value="DNA_pol3_finger"/>
</dbReference>
<dbReference type="NCBIfam" id="TIGR00594">
    <property type="entry name" value="polc"/>
    <property type="match status" value="1"/>
</dbReference>
<dbReference type="CDD" id="cd04485">
    <property type="entry name" value="DnaE_OBF"/>
    <property type="match status" value="1"/>
</dbReference>
<sequence length="1199" mass="136624">MENTSPENKTTPLTGDFIHLHVHTEYSLLDGAAPLKTLVKTAKALNMPALAMTDHGNMYATIKFNNLCKEAGIRPIIGCEFYVADDMHSREAKPDERKYYHLILLAKNYNGYKNLAKLNSYAWIDGFYYKPRIDLNLLRQHSKDLICLSACIAGAVPQRLLAGDYDGAKAYAEELKSMFDDGDFYIEVQNHGLEEELRVLPQLIRLAKEIGVKCVATNDVHYILKEDAEMHDIVLCIGTASFQDETNRMKWLPNDSFYLKTREEMLKLFPDCPEAVDVPYEIAEKCLFELPPKHYQVPDYICPDNLTPQEYLRKLTYEGLERRYGTITDEIRERAETELDVIISMGFPDYYLIVWDFIFWAKAHDIPIGKGRGSGVGSIVAYAIGITDIEPLRYNLIFERFLNKDRTSMPDFDIDICYNRRGEVIQYVKEKYGDNRISQIITFGKMKKKQAIKDVARVFRLPFAEVTKMTKGIGNFGENDKKVHIPDLIDPDGPYLVNDLYELYNTDPQVKKVIDIAAKIEGMPRNTSIHAAGVVIYRYPAIDTIPLAKNGDEITTQFDMIEVEGLGLLKMDFLALMTLTDIKMAHDYVLKATGKNIDFSVIGYEDPAVYELIAAGQTDAVFQLEGEGMKRFLTKLKPTCMEDIIAGIALYRPGPLKDIDKFLANRRNPESIHYHTPELKPILDVTSGIIVYQEQAMMITRALAGYTMTDADNFRSIISKKKIEKIPIERDKFINGKKDKDGNVLIPGCVANGISADVAETIFKEMESFASYAFNKSHAAAYAYLCYETAFYKLYYPTEFMAAVLNNRINKPDDTKKYMTVLKLMNIPLLPPDVNKSESYFTPESGAIRYGLGCIKNVGIAVTDEIVKVRERDGEFTDLYDFIKRLSNTGVQVNKRVIESLIYGGAFDCFKMTRATLLANYERMLKEIDSERKAKLQREATGQIDMFSLFGGQEQFFAAKPFEYDYMPELRQREKLLKEKEMTGMYLTGHIFDGYEKEFEAFNFNTSMIPKFSEDSDEEDGMVEDEQEVSPLTDGMDVKTGGIITKITLKRTKDGKEMAVIELEDLYDNIECIMLSRALVTGKKYLEQDSFVKIHGRLSLRENECKIYVSDLKPWELKESEPKPQIDARVLYFNLREQDISNRDKLERINDVLSAHPGENVVKFQHAGKLYAHGTKVGNLDAVAKELKGILGPENVKIK</sequence>
<organism evidence="8 9">
    <name type="scientific">Candidatus Stercoripulliclostridium merdigallinarum</name>
    <dbReference type="NCBI Taxonomy" id="2840951"/>
    <lineage>
        <taxon>Bacteria</taxon>
        <taxon>Bacillati</taxon>
        <taxon>Bacillota</taxon>
        <taxon>Clostridia</taxon>
        <taxon>Eubacteriales</taxon>
        <taxon>Candidatus Stercoripulliclostridium</taxon>
    </lineage>
</organism>
<dbReference type="GO" id="GO:0006260">
    <property type="term" value="P:DNA replication"/>
    <property type="evidence" value="ECO:0007669"/>
    <property type="project" value="UniProtKB-KW"/>
</dbReference>
<dbReference type="GO" id="GO:0003887">
    <property type="term" value="F:DNA-directed DNA polymerase activity"/>
    <property type="evidence" value="ECO:0007669"/>
    <property type="project" value="UniProtKB-KW"/>
</dbReference>
<dbReference type="NCBIfam" id="NF005298">
    <property type="entry name" value="PRK06826.1"/>
    <property type="match status" value="1"/>
</dbReference>
<reference evidence="8" key="1">
    <citation type="submission" date="2020-10" db="EMBL/GenBank/DDBJ databases">
        <authorList>
            <person name="Gilroy R."/>
        </authorList>
    </citation>
    <scope>NUCLEOTIDE SEQUENCE</scope>
    <source>
        <strain evidence="8">18911</strain>
    </source>
</reference>
<evidence type="ECO:0000256" key="4">
    <source>
        <dbReference type="ARBA" id="ARBA00022705"/>
    </source>
</evidence>